<dbReference type="EMBL" id="GL629801">
    <property type="protein sequence ID" value="EFX00359.1"/>
    <property type="molecule type" value="Genomic_DNA"/>
</dbReference>
<dbReference type="PANTHER" id="PTHR15396">
    <property type="entry name" value="RIBONUCLEASE P PROTEIN SUBUNIT P40"/>
    <property type="match status" value="1"/>
</dbReference>
<dbReference type="Proteomes" id="UP000007796">
    <property type="component" value="Unassembled WGS sequence"/>
</dbReference>
<evidence type="ECO:0000313" key="1">
    <source>
        <dbReference type="EMBL" id="EFX00359.1"/>
    </source>
</evidence>
<name>F0XNT8_GROCL</name>
<dbReference type="GO" id="GO:0001682">
    <property type="term" value="P:tRNA 5'-leader removal"/>
    <property type="evidence" value="ECO:0007669"/>
    <property type="project" value="InterPro"/>
</dbReference>
<dbReference type="eggNOG" id="ENOG502S4BQ">
    <property type="taxonomic scope" value="Eukaryota"/>
</dbReference>
<evidence type="ECO:0000313" key="2">
    <source>
        <dbReference type="Proteomes" id="UP000007796"/>
    </source>
</evidence>
<dbReference type="GO" id="GO:0000447">
    <property type="term" value="P:endonucleolytic cleavage in ITS1 to separate SSU-rRNA from 5.8S rRNA and LSU-rRNA from tricistronic rRNA transcript (SSU-rRNA, 5.8S rRNA, LSU-rRNA)"/>
    <property type="evidence" value="ECO:0007669"/>
    <property type="project" value="TreeGrafter"/>
</dbReference>
<dbReference type="HOGENOM" id="CLU_048755_0_0_1"/>
<sequence>MLPFAQPTSVFQTEKCSFSYGTTGHLDLDRPPTIETTATAGSGSKVKKPWSNFQDLDYVFEVDLVLPKECAEEAQKRLVAARPSYCFMRMVMTVGQILEGDFFKNYIKAGNVHILSQGYVNKDDVFAFRNGLLTMFLDRESYERTGLVGRPHGAKGGRGLRSRWVLEFDLKAASMWPGKNGFDRLIYACNHVFVKPLTWLFHSSLDSPSPDPLTPYCPTVCTVIPTIATYTNVKLPPLERPASLIANENSHNSAIEAEEAVFELYEWISLVRLGSPRVRANDSIDPYLSRYEVPGTIADEATAGDVCTISWRGFFSPSWVCHTLLDAMLAFPSAKSWFAMSASGIPSSKNIANEGAECTLFKPQKASGDFLLWAIHGHE</sequence>
<dbReference type="InParanoid" id="F0XNT8"/>
<dbReference type="PANTHER" id="PTHR15396:SF1">
    <property type="entry name" value="RIBONUCLEASE P PROTEIN SUBUNIT P40"/>
    <property type="match status" value="1"/>
</dbReference>
<protein>
    <submittedName>
        <fullName evidence="1">Ribonuclease p protein subunit</fullName>
    </submittedName>
</protein>
<dbReference type="OrthoDB" id="63112at2759"/>
<gene>
    <name evidence="1" type="ORF">CMQ_7361</name>
</gene>
<dbReference type="AlphaFoldDB" id="F0XNT8"/>
<accession>F0XNT8</accession>
<dbReference type="RefSeq" id="XP_014169841.1">
    <property type="nucleotide sequence ID" value="XM_014314366.1"/>
</dbReference>
<dbReference type="GO" id="GO:0000171">
    <property type="term" value="F:ribonuclease MRP activity"/>
    <property type="evidence" value="ECO:0007669"/>
    <property type="project" value="TreeGrafter"/>
</dbReference>
<dbReference type="GO" id="GO:0004526">
    <property type="term" value="F:ribonuclease P activity"/>
    <property type="evidence" value="ECO:0007669"/>
    <property type="project" value="TreeGrafter"/>
</dbReference>
<keyword evidence="2" id="KW-1185">Reference proteome</keyword>
<dbReference type="InterPro" id="IPR013893">
    <property type="entry name" value="RNase_P_Rpp40"/>
</dbReference>
<dbReference type="GO" id="GO:0000172">
    <property type="term" value="C:ribonuclease MRP complex"/>
    <property type="evidence" value="ECO:0007669"/>
    <property type="project" value="TreeGrafter"/>
</dbReference>
<dbReference type="STRING" id="655863.F0XNT8"/>
<dbReference type="GO" id="GO:0030681">
    <property type="term" value="C:multimeric ribonuclease P complex"/>
    <property type="evidence" value="ECO:0007669"/>
    <property type="project" value="TreeGrafter"/>
</dbReference>
<proteinExistence type="predicted"/>
<organism evidence="2">
    <name type="scientific">Grosmannia clavigera (strain kw1407 / UAMH 11150)</name>
    <name type="common">Blue stain fungus</name>
    <name type="synonym">Graphiocladiella clavigera</name>
    <dbReference type="NCBI Taxonomy" id="655863"/>
    <lineage>
        <taxon>Eukaryota</taxon>
        <taxon>Fungi</taxon>
        <taxon>Dikarya</taxon>
        <taxon>Ascomycota</taxon>
        <taxon>Pezizomycotina</taxon>
        <taxon>Sordariomycetes</taxon>
        <taxon>Sordariomycetidae</taxon>
        <taxon>Ophiostomatales</taxon>
        <taxon>Ophiostomataceae</taxon>
        <taxon>Leptographium</taxon>
    </lineage>
</organism>
<dbReference type="Pfam" id="PF08584">
    <property type="entry name" value="Ribonuc_P_40"/>
    <property type="match status" value="1"/>
</dbReference>
<reference evidence="1 2" key="1">
    <citation type="journal article" date="2011" name="Proc. Natl. Acad. Sci. U.S.A.">
        <title>Genome and transcriptome analyses of the mountain pine beetle-fungal symbiont Grosmannia clavigera, a lodgepole pine pathogen.</title>
        <authorList>
            <person name="DiGuistini S."/>
            <person name="Wang Y."/>
            <person name="Liao N.Y."/>
            <person name="Taylor G."/>
            <person name="Tanguay P."/>
            <person name="Feau N."/>
            <person name="Henrissat B."/>
            <person name="Chan S.K."/>
            <person name="Hesse-Orce U."/>
            <person name="Alamouti S.M."/>
            <person name="Tsui C.K.M."/>
            <person name="Docking R.T."/>
            <person name="Levasseur A."/>
            <person name="Haridas S."/>
            <person name="Robertson G."/>
            <person name="Birol I."/>
            <person name="Holt R.A."/>
            <person name="Marra M.A."/>
            <person name="Hamelin R.C."/>
            <person name="Hirst M."/>
            <person name="Jones S.J.M."/>
            <person name="Bohlmann J."/>
            <person name="Breuil C."/>
        </authorList>
    </citation>
    <scope>NUCLEOTIDE SEQUENCE [LARGE SCALE GENOMIC DNA]</scope>
    <source>
        <strain evidence="2">kw1407 / UAMH 11150</strain>
    </source>
</reference>
<dbReference type="GeneID" id="25980897"/>